<name>D5EP45_CORAD</name>
<dbReference type="GO" id="GO:0008146">
    <property type="term" value="F:sulfotransferase activity"/>
    <property type="evidence" value="ECO:0007669"/>
    <property type="project" value="InterPro"/>
</dbReference>
<organism evidence="1 2">
    <name type="scientific">Coraliomargarita akajimensis (strain DSM 45221 / IAM 15411 / JCM 23193 / KCTC 12865 / 04OKA010-24)</name>
    <dbReference type="NCBI Taxonomy" id="583355"/>
    <lineage>
        <taxon>Bacteria</taxon>
        <taxon>Pseudomonadati</taxon>
        <taxon>Verrucomicrobiota</taxon>
        <taxon>Opitutia</taxon>
        <taxon>Puniceicoccales</taxon>
        <taxon>Coraliomargaritaceae</taxon>
        <taxon>Coraliomargarita</taxon>
    </lineage>
</organism>
<dbReference type="Proteomes" id="UP000000925">
    <property type="component" value="Chromosome"/>
</dbReference>
<evidence type="ECO:0000313" key="2">
    <source>
        <dbReference type="Proteomes" id="UP000000925"/>
    </source>
</evidence>
<evidence type="ECO:0008006" key="3">
    <source>
        <dbReference type="Google" id="ProtNLM"/>
    </source>
</evidence>
<dbReference type="KEGG" id="caa:Caka_2539"/>
<dbReference type="HOGENOM" id="CLU_1292595_0_0_0"/>
<dbReference type="GO" id="GO:0016020">
    <property type="term" value="C:membrane"/>
    <property type="evidence" value="ECO:0007669"/>
    <property type="project" value="InterPro"/>
</dbReference>
<protein>
    <recommendedName>
        <fullName evidence="3">Sulfotransferase family protein</fullName>
    </recommendedName>
</protein>
<dbReference type="InterPro" id="IPR027417">
    <property type="entry name" value="P-loop_NTPase"/>
</dbReference>
<dbReference type="SUPFAM" id="SSF52540">
    <property type="entry name" value="P-loop containing nucleoside triphosphate hydrolases"/>
    <property type="match status" value="1"/>
</dbReference>
<accession>D5EP45</accession>
<dbReference type="AlphaFoldDB" id="D5EP45"/>
<dbReference type="InterPro" id="IPR005331">
    <property type="entry name" value="Sulfotransferase"/>
</dbReference>
<reference evidence="1 2" key="1">
    <citation type="journal article" date="2010" name="Stand. Genomic Sci.">
        <title>Complete genome sequence of Coraliomargarita akajimensis type strain (04OKA010-24).</title>
        <authorList>
            <person name="Mavromatis K."/>
            <person name="Abt B."/>
            <person name="Brambilla E."/>
            <person name="Lapidus A."/>
            <person name="Copeland A."/>
            <person name="Deshpande S."/>
            <person name="Nolan M."/>
            <person name="Lucas S."/>
            <person name="Tice H."/>
            <person name="Cheng J.F."/>
            <person name="Han C."/>
            <person name="Detter J.C."/>
            <person name="Woyke T."/>
            <person name="Goodwin L."/>
            <person name="Pitluck S."/>
            <person name="Held B."/>
            <person name="Brettin T."/>
            <person name="Tapia R."/>
            <person name="Ivanova N."/>
            <person name="Mikhailova N."/>
            <person name="Pati A."/>
            <person name="Liolios K."/>
            <person name="Chen A."/>
            <person name="Palaniappan K."/>
            <person name="Land M."/>
            <person name="Hauser L."/>
            <person name="Chang Y.J."/>
            <person name="Jeffries C.D."/>
            <person name="Rohde M."/>
            <person name="Goker M."/>
            <person name="Bristow J."/>
            <person name="Eisen J.A."/>
            <person name="Markowitz V."/>
            <person name="Hugenholtz P."/>
            <person name="Klenk H.P."/>
            <person name="Kyrpides N.C."/>
        </authorList>
    </citation>
    <scope>NUCLEOTIDE SEQUENCE [LARGE SCALE GENOMIC DNA]</scope>
    <source>
        <strain evidence="2">DSM 45221 / IAM 15411 / JCM 23193 / KCTC 12865</strain>
    </source>
</reference>
<sequence>MRRRIQDAGFWFVDIPRTGSTSLKQALGELYGEAFGKRYCRELDARAGDTFFPDHTRAYVVRDLVRQKIWKELFTFSIVRHPLERFYSLYQYRRSRGELATVDFEQYCYMLETPQYRNPDSPFYAEQYHLSMADYLMDEMDQLLVEQVYRQEDYRMMLTELSQRLGVELKVGRYESLNSGASSLSRYSVATADIVCRFYQDDFRLFGYEFPHL</sequence>
<dbReference type="Pfam" id="PF03567">
    <property type="entry name" value="Sulfotransfer_2"/>
    <property type="match status" value="1"/>
</dbReference>
<dbReference type="Gene3D" id="3.40.50.300">
    <property type="entry name" value="P-loop containing nucleotide triphosphate hydrolases"/>
    <property type="match status" value="1"/>
</dbReference>
<proteinExistence type="predicted"/>
<keyword evidence="2" id="KW-1185">Reference proteome</keyword>
<dbReference type="STRING" id="583355.Caka_2539"/>
<dbReference type="EMBL" id="CP001998">
    <property type="protein sequence ID" value="ADE55555.1"/>
    <property type="molecule type" value="Genomic_DNA"/>
</dbReference>
<evidence type="ECO:0000313" key="1">
    <source>
        <dbReference type="EMBL" id="ADE55555.1"/>
    </source>
</evidence>
<gene>
    <name evidence="1" type="ordered locus">Caka_2539</name>
</gene>